<dbReference type="Proteomes" id="UP001499984">
    <property type="component" value="Unassembled WGS sequence"/>
</dbReference>
<comment type="caution">
    <text evidence="7">The sequence shown here is derived from an EMBL/GenBank/DDBJ whole genome shotgun (WGS) entry which is preliminary data.</text>
</comment>
<comment type="catalytic activity">
    <reaction evidence="4">
        <text>glycine + O2 + H2O = glyoxylate + H2O2 + NH4(+)</text>
        <dbReference type="Rhea" id="RHEA:11532"/>
        <dbReference type="ChEBI" id="CHEBI:15377"/>
        <dbReference type="ChEBI" id="CHEBI:15379"/>
        <dbReference type="ChEBI" id="CHEBI:16240"/>
        <dbReference type="ChEBI" id="CHEBI:28938"/>
        <dbReference type="ChEBI" id="CHEBI:36655"/>
        <dbReference type="ChEBI" id="CHEBI:57305"/>
        <dbReference type="EC" id="1.4.3.19"/>
    </reaction>
</comment>
<keyword evidence="8" id="KW-1185">Reference proteome</keyword>
<keyword evidence="3" id="KW-0560">Oxidoreductase</keyword>
<dbReference type="EC" id="1.4.3.19" evidence="5"/>
<protein>
    <recommendedName>
        <fullName evidence="5">glycine oxidase</fullName>
        <ecNumber evidence="5">1.4.3.19</ecNumber>
    </recommendedName>
</protein>
<evidence type="ECO:0000313" key="7">
    <source>
        <dbReference type="EMBL" id="GAA4048162.1"/>
    </source>
</evidence>
<name>A0ABP7UN78_9ACTN</name>
<proteinExistence type="predicted"/>
<keyword evidence="2" id="KW-0784">Thiamine biosynthesis</keyword>
<dbReference type="Pfam" id="PF01266">
    <property type="entry name" value="DAO"/>
    <property type="match status" value="1"/>
</dbReference>
<dbReference type="NCBIfam" id="TIGR02352">
    <property type="entry name" value="thiamin_ThiO"/>
    <property type="match status" value="1"/>
</dbReference>
<evidence type="ECO:0000256" key="2">
    <source>
        <dbReference type="ARBA" id="ARBA00022977"/>
    </source>
</evidence>
<organism evidence="7 8">
    <name type="scientific">Streptomyces shaanxiensis</name>
    <dbReference type="NCBI Taxonomy" id="653357"/>
    <lineage>
        <taxon>Bacteria</taxon>
        <taxon>Bacillati</taxon>
        <taxon>Actinomycetota</taxon>
        <taxon>Actinomycetes</taxon>
        <taxon>Kitasatosporales</taxon>
        <taxon>Streptomycetaceae</taxon>
        <taxon>Streptomyces</taxon>
    </lineage>
</organism>
<dbReference type="SUPFAM" id="SSF51905">
    <property type="entry name" value="FAD/NAD(P)-binding domain"/>
    <property type="match status" value="1"/>
</dbReference>
<comment type="pathway">
    <text evidence="1">Cofactor biosynthesis; thiamine diphosphate biosynthesis.</text>
</comment>
<dbReference type="PANTHER" id="PTHR13847:SF289">
    <property type="entry name" value="GLYCINE OXIDASE"/>
    <property type="match status" value="1"/>
</dbReference>
<dbReference type="InterPro" id="IPR036188">
    <property type="entry name" value="FAD/NAD-bd_sf"/>
</dbReference>
<dbReference type="SUPFAM" id="SSF54373">
    <property type="entry name" value="FAD-linked reductases, C-terminal domain"/>
    <property type="match status" value="1"/>
</dbReference>
<dbReference type="EMBL" id="BAAAZY010000006">
    <property type="protein sequence ID" value="GAA4048162.1"/>
    <property type="molecule type" value="Genomic_DNA"/>
</dbReference>
<evidence type="ECO:0000259" key="6">
    <source>
        <dbReference type="Pfam" id="PF01266"/>
    </source>
</evidence>
<dbReference type="InterPro" id="IPR006076">
    <property type="entry name" value="FAD-dep_OxRdtase"/>
</dbReference>
<evidence type="ECO:0000256" key="3">
    <source>
        <dbReference type="ARBA" id="ARBA00023002"/>
    </source>
</evidence>
<dbReference type="RefSeq" id="WP_345010354.1">
    <property type="nucleotide sequence ID" value="NZ_BAAAZY010000006.1"/>
</dbReference>
<evidence type="ECO:0000313" key="8">
    <source>
        <dbReference type="Proteomes" id="UP001499984"/>
    </source>
</evidence>
<reference evidence="8" key="1">
    <citation type="journal article" date="2019" name="Int. J. Syst. Evol. Microbiol.">
        <title>The Global Catalogue of Microorganisms (GCM) 10K type strain sequencing project: providing services to taxonomists for standard genome sequencing and annotation.</title>
        <authorList>
            <consortium name="The Broad Institute Genomics Platform"/>
            <consortium name="The Broad Institute Genome Sequencing Center for Infectious Disease"/>
            <person name="Wu L."/>
            <person name="Ma J."/>
        </authorList>
    </citation>
    <scope>NUCLEOTIDE SEQUENCE [LARGE SCALE GENOMIC DNA]</scope>
    <source>
        <strain evidence="8">JCM 16925</strain>
    </source>
</reference>
<sequence>MSRTRTSDVLVIGGGIIGLVTAWRATQRGFTTTVVDPDPGGGAAQVAAGMLAAVTELHYGEQTLLGLNLASARRYPDFAAELTELTGHDLGYRRCGTLAVALDSDDRAHLRELHTLQRQSGLDSEWLSGRDCRRLEPMLAPGVRGGLRVDGDHQIDPRRLAGALVAACERAGVVFHRTWAERLDVVRDRAAGVTASDGTALGAGQVVLAAGSLSGRLPGVPEHVLPPVRPVKGQVLRLTVPKRYAPFLSRTVRAVVRGSQVYLVPRESGELVVGATSEELGWDTTVTAGGVYELLRDAHELVPGITELPLTETRAGLRPGSPDNAPLLGPTELDGLLLATGHYRNGVLLTPVTGDAMAHALATGELPDEARPFTPRRFSAAALTELPA</sequence>
<evidence type="ECO:0000256" key="4">
    <source>
        <dbReference type="ARBA" id="ARBA00049872"/>
    </source>
</evidence>
<gene>
    <name evidence="7" type="primary">thiO</name>
    <name evidence="7" type="ORF">GCM10022233_17880</name>
</gene>
<dbReference type="Gene3D" id="3.50.50.60">
    <property type="entry name" value="FAD/NAD(P)-binding domain"/>
    <property type="match status" value="1"/>
</dbReference>
<evidence type="ECO:0000256" key="1">
    <source>
        <dbReference type="ARBA" id="ARBA00004948"/>
    </source>
</evidence>
<dbReference type="Gene3D" id="3.30.9.10">
    <property type="entry name" value="D-Amino Acid Oxidase, subunit A, domain 2"/>
    <property type="match status" value="1"/>
</dbReference>
<dbReference type="InterPro" id="IPR012727">
    <property type="entry name" value="Gly_oxidase_ThiO"/>
</dbReference>
<accession>A0ABP7UN78</accession>
<evidence type="ECO:0000256" key="5">
    <source>
        <dbReference type="ARBA" id="ARBA00050018"/>
    </source>
</evidence>
<feature type="domain" description="FAD dependent oxidoreductase" evidence="6">
    <location>
        <begin position="8"/>
        <end position="359"/>
    </location>
</feature>
<dbReference type="PANTHER" id="PTHR13847">
    <property type="entry name" value="SARCOSINE DEHYDROGENASE-RELATED"/>
    <property type="match status" value="1"/>
</dbReference>